<sequence length="556" mass="59975">MIRQRLEATPAERETDLVGFAEWVSLFVGKTLTSRRTGLPLPSMALSWQAPPSSDHRKRRAVMDKADSPYRCLRRKTSHKNAAVADESPQVAAAVPSSPSSNSLCSAGELTETTCAGVGMNPESEQEDDQVISLSKPPDMPPSAAPEMTKPAARGHNREMEVISILLDFSTKAKANVDEKQVEESSVVEPISLTSQPSSPRLGKQTPLSKQSLMAQDVSLGAGKSHKGCKDEKPLCLGVDIQQKNAGSVAPAVGAGLVPQGQTTSKPSTSSPTRTAAHLQPPGKQRLQDQGREASAPPPGYVYFMQAGCPREGVRAGNWTYFHGAGEKGRPHTNIFMGQQLHTPGVSAEERLAVAGVVRYIHDPTRNAALVLDPRKSAFVLTPLAPLQPSLTGEYLEEEARSRVMSHLVGRWLACPARASETWAPSTVSSACFPPTSAVLARDMPSGAPAEAVTPMTRTTGHRPTQVAPPPLYGDFHPHPFPPNSIPFSHPAAPVKKVVPPPPSPRPMAPLGSQALHPMQHQWPASFQQQQQQQQQQHQHPPYKYRRQPCSQATVH</sequence>
<feature type="compositionally biased region" description="Low complexity" evidence="1">
    <location>
        <begin position="528"/>
        <end position="540"/>
    </location>
</feature>
<feature type="compositionally biased region" description="Pro residues" evidence="1">
    <location>
        <begin position="499"/>
        <end position="508"/>
    </location>
</feature>
<gene>
    <name evidence="2" type="ORF">NSK_003618</name>
</gene>
<dbReference type="AlphaFoldDB" id="A0A4D9D6W0"/>
<evidence type="ECO:0000313" key="3">
    <source>
        <dbReference type="Proteomes" id="UP000355283"/>
    </source>
</evidence>
<name>A0A4D9D6W0_9STRA</name>
<feature type="compositionally biased region" description="Low complexity" evidence="1">
    <location>
        <begin position="263"/>
        <end position="273"/>
    </location>
</feature>
<feature type="region of interest" description="Disordered" evidence="1">
    <location>
        <begin position="179"/>
        <end position="209"/>
    </location>
</feature>
<reference evidence="2 3" key="1">
    <citation type="submission" date="2019-01" db="EMBL/GenBank/DDBJ databases">
        <title>Nuclear Genome Assembly of the Microalgal Biofuel strain Nannochloropsis salina CCMP1776.</title>
        <authorList>
            <person name="Hovde B."/>
        </authorList>
    </citation>
    <scope>NUCLEOTIDE SEQUENCE [LARGE SCALE GENOMIC DNA]</scope>
    <source>
        <strain evidence="2 3">CCMP1776</strain>
    </source>
</reference>
<feature type="region of interest" description="Disordered" evidence="1">
    <location>
        <begin position="483"/>
        <end position="556"/>
    </location>
</feature>
<evidence type="ECO:0000313" key="2">
    <source>
        <dbReference type="EMBL" id="TFJ85195.1"/>
    </source>
</evidence>
<feature type="region of interest" description="Disordered" evidence="1">
    <location>
        <begin position="121"/>
        <end position="155"/>
    </location>
</feature>
<dbReference type="Proteomes" id="UP000355283">
    <property type="component" value="Unassembled WGS sequence"/>
</dbReference>
<keyword evidence="3" id="KW-1185">Reference proteome</keyword>
<feature type="region of interest" description="Disordered" evidence="1">
    <location>
        <begin position="253"/>
        <end position="297"/>
    </location>
</feature>
<organism evidence="2 3">
    <name type="scientific">Nannochloropsis salina CCMP1776</name>
    <dbReference type="NCBI Taxonomy" id="1027361"/>
    <lineage>
        <taxon>Eukaryota</taxon>
        <taxon>Sar</taxon>
        <taxon>Stramenopiles</taxon>
        <taxon>Ochrophyta</taxon>
        <taxon>Eustigmatophyceae</taxon>
        <taxon>Eustigmatales</taxon>
        <taxon>Monodopsidaceae</taxon>
        <taxon>Microchloropsis</taxon>
        <taxon>Microchloropsis salina</taxon>
    </lineage>
</organism>
<protein>
    <submittedName>
        <fullName evidence="2">Uncharacterized protein</fullName>
    </submittedName>
</protein>
<accession>A0A4D9D6W0</accession>
<evidence type="ECO:0000256" key="1">
    <source>
        <dbReference type="SAM" id="MobiDB-lite"/>
    </source>
</evidence>
<feature type="compositionally biased region" description="Low complexity" evidence="1">
    <location>
        <begin position="88"/>
        <end position="106"/>
    </location>
</feature>
<dbReference type="EMBL" id="SDOX01000016">
    <property type="protein sequence ID" value="TFJ85195.1"/>
    <property type="molecule type" value="Genomic_DNA"/>
</dbReference>
<feature type="region of interest" description="Disordered" evidence="1">
    <location>
        <begin position="80"/>
        <end position="106"/>
    </location>
</feature>
<proteinExistence type="predicted"/>
<comment type="caution">
    <text evidence="2">The sequence shown here is derived from an EMBL/GenBank/DDBJ whole genome shotgun (WGS) entry which is preliminary data.</text>
</comment>